<dbReference type="PANTHER" id="PTHR12677:SF59">
    <property type="entry name" value="GOLGI APPARATUS MEMBRANE PROTEIN TVP38-RELATED"/>
    <property type="match status" value="1"/>
</dbReference>
<dbReference type="InterPro" id="IPR015414">
    <property type="entry name" value="TMEM64"/>
</dbReference>
<accession>A0AAD9GDB2</accession>
<reference evidence="8" key="2">
    <citation type="submission" date="2021-05" db="EMBL/GenBank/DDBJ databases">
        <authorList>
            <person name="Pain A."/>
        </authorList>
    </citation>
    <scope>NUCLEOTIDE SEQUENCE</scope>
    <source>
        <strain evidence="8">1802A</strain>
    </source>
</reference>
<feature type="transmembrane region" description="Helical" evidence="6">
    <location>
        <begin position="64"/>
        <end position="83"/>
    </location>
</feature>
<keyword evidence="3 6" id="KW-0812">Transmembrane</keyword>
<comment type="subcellular location">
    <subcellularLocation>
        <location evidence="1">Cell membrane</location>
        <topology evidence="1">Multi-pass membrane protein</topology>
    </subcellularLocation>
</comment>
<feature type="domain" description="VTT" evidence="7">
    <location>
        <begin position="124"/>
        <end position="246"/>
    </location>
</feature>
<evidence type="ECO:0000256" key="6">
    <source>
        <dbReference type="SAM" id="Phobius"/>
    </source>
</evidence>
<evidence type="ECO:0000256" key="5">
    <source>
        <dbReference type="ARBA" id="ARBA00023136"/>
    </source>
</evidence>
<comment type="caution">
    <text evidence="8">The sequence shown here is derived from an EMBL/GenBank/DDBJ whole genome shotgun (WGS) entry which is preliminary data.</text>
</comment>
<proteinExistence type="predicted"/>
<sequence length="307" mass="34408">MDPVHPKGWKPASDFANAKVANHNGNRSDFSYADESMKYGSSTITSPRGTLLNIPTRETQTSPWIPRIMITLWLIMLPLAFIYRNQITSFVRSVAIKGSEQGKLIYVYYLCIFIFVVPFFISVELMVVSAGFVFSHIHGQWVGVAVASGLSFTAYFITMLLCFLLSRHLLKSFVNRYLRHYKYYNALIRATEKDGLPLVAMIRLSPFFPPTIISYIFGTTNVPTRHFCIASFAALPSIIFFSYVGTLIEDFSSDASPPRSTAEMTICITTAVGITVAGLYYTFVVTKKHLEPENPPQLNHDPVNVAA</sequence>
<dbReference type="Proteomes" id="UP001195914">
    <property type="component" value="Unassembled WGS sequence"/>
</dbReference>
<protein>
    <recommendedName>
        <fullName evidence="7">VTT domain-containing protein</fullName>
    </recommendedName>
</protein>
<dbReference type="PANTHER" id="PTHR12677">
    <property type="entry name" value="GOLGI APPARATUS MEMBRANE PROTEIN TVP38-RELATED"/>
    <property type="match status" value="1"/>
</dbReference>
<evidence type="ECO:0000313" key="8">
    <source>
        <dbReference type="EMBL" id="KAK1936282.1"/>
    </source>
</evidence>
<feature type="transmembrane region" description="Helical" evidence="6">
    <location>
        <begin position="141"/>
        <end position="166"/>
    </location>
</feature>
<dbReference type="InterPro" id="IPR032816">
    <property type="entry name" value="VTT_dom"/>
</dbReference>
<evidence type="ECO:0000256" key="4">
    <source>
        <dbReference type="ARBA" id="ARBA00022989"/>
    </source>
</evidence>
<dbReference type="GO" id="GO:0005886">
    <property type="term" value="C:plasma membrane"/>
    <property type="evidence" value="ECO:0007669"/>
    <property type="project" value="UniProtKB-SubCell"/>
</dbReference>
<dbReference type="Pfam" id="PF09335">
    <property type="entry name" value="VTT_dom"/>
    <property type="match status" value="1"/>
</dbReference>
<evidence type="ECO:0000256" key="2">
    <source>
        <dbReference type="ARBA" id="ARBA00022475"/>
    </source>
</evidence>
<feature type="transmembrane region" description="Helical" evidence="6">
    <location>
        <begin position="260"/>
        <end position="283"/>
    </location>
</feature>
<keyword evidence="9" id="KW-1185">Reference proteome</keyword>
<organism evidence="8 9">
    <name type="scientific">Babesia divergens</name>
    <dbReference type="NCBI Taxonomy" id="32595"/>
    <lineage>
        <taxon>Eukaryota</taxon>
        <taxon>Sar</taxon>
        <taxon>Alveolata</taxon>
        <taxon>Apicomplexa</taxon>
        <taxon>Aconoidasida</taxon>
        <taxon>Piroplasmida</taxon>
        <taxon>Babesiidae</taxon>
        <taxon>Babesia</taxon>
    </lineage>
</organism>
<evidence type="ECO:0000313" key="9">
    <source>
        <dbReference type="Proteomes" id="UP001195914"/>
    </source>
</evidence>
<evidence type="ECO:0000256" key="3">
    <source>
        <dbReference type="ARBA" id="ARBA00022692"/>
    </source>
</evidence>
<keyword evidence="2" id="KW-1003">Cell membrane</keyword>
<keyword evidence="5 6" id="KW-0472">Membrane</keyword>
<keyword evidence="4 6" id="KW-1133">Transmembrane helix</keyword>
<dbReference type="AlphaFoldDB" id="A0AAD9GDB2"/>
<evidence type="ECO:0000259" key="7">
    <source>
        <dbReference type="Pfam" id="PF09335"/>
    </source>
</evidence>
<feature type="transmembrane region" description="Helical" evidence="6">
    <location>
        <begin position="104"/>
        <end position="121"/>
    </location>
</feature>
<name>A0AAD9GDB2_BABDI</name>
<evidence type="ECO:0000256" key="1">
    <source>
        <dbReference type="ARBA" id="ARBA00004651"/>
    </source>
</evidence>
<gene>
    <name evidence="8" type="ORF">X943_002553</name>
</gene>
<reference evidence="8" key="1">
    <citation type="journal article" date="2014" name="Nucleic Acids Res.">
        <title>The evolutionary dynamics of variant antigen genes in Babesia reveal a history of genomic innovation underlying host-parasite interaction.</title>
        <authorList>
            <person name="Jackson A.P."/>
            <person name="Otto T.D."/>
            <person name="Darby A."/>
            <person name="Ramaprasad A."/>
            <person name="Xia D."/>
            <person name="Echaide I.E."/>
            <person name="Farber M."/>
            <person name="Gahlot S."/>
            <person name="Gamble J."/>
            <person name="Gupta D."/>
            <person name="Gupta Y."/>
            <person name="Jackson L."/>
            <person name="Malandrin L."/>
            <person name="Malas T.B."/>
            <person name="Moussa E."/>
            <person name="Nair M."/>
            <person name="Reid A.J."/>
            <person name="Sanders M."/>
            <person name="Sharma J."/>
            <person name="Tracey A."/>
            <person name="Quail M.A."/>
            <person name="Weir W."/>
            <person name="Wastling J.M."/>
            <person name="Hall N."/>
            <person name="Willadsen P."/>
            <person name="Lingelbach K."/>
            <person name="Shiels B."/>
            <person name="Tait A."/>
            <person name="Berriman M."/>
            <person name="Allred D.R."/>
            <person name="Pain A."/>
        </authorList>
    </citation>
    <scope>NUCLEOTIDE SEQUENCE</scope>
    <source>
        <strain evidence="8">1802A</strain>
    </source>
</reference>
<dbReference type="EMBL" id="JAHBMH010000044">
    <property type="protein sequence ID" value="KAK1936282.1"/>
    <property type="molecule type" value="Genomic_DNA"/>
</dbReference>
<feature type="transmembrane region" description="Helical" evidence="6">
    <location>
        <begin position="229"/>
        <end position="248"/>
    </location>
</feature>